<feature type="chain" id="PRO_5042920684" description="Protein mesh" evidence="9">
    <location>
        <begin position="20"/>
        <end position="1183"/>
    </location>
</feature>
<dbReference type="SMART" id="SM00723">
    <property type="entry name" value="AMOP"/>
    <property type="match status" value="1"/>
</dbReference>
<dbReference type="AlphaFoldDB" id="A0AAN7PJ47"/>
<dbReference type="InterPro" id="IPR005533">
    <property type="entry name" value="AMOP_dom"/>
</dbReference>
<dbReference type="Pfam" id="PF00094">
    <property type="entry name" value="VWD"/>
    <property type="match status" value="1"/>
</dbReference>
<protein>
    <recommendedName>
        <fullName evidence="16">Protein mesh</fullName>
    </recommendedName>
</protein>
<evidence type="ECO:0000313" key="14">
    <source>
        <dbReference type="EMBL" id="KAK4887724.1"/>
    </source>
</evidence>
<dbReference type="CDD" id="cd00033">
    <property type="entry name" value="CCP"/>
    <property type="match status" value="1"/>
</dbReference>
<dbReference type="Pfam" id="PF23263">
    <property type="entry name" value="C8-3_MUC4"/>
    <property type="match status" value="1"/>
</dbReference>
<dbReference type="Pfam" id="PF00084">
    <property type="entry name" value="Sushi"/>
    <property type="match status" value="1"/>
</dbReference>
<evidence type="ECO:0000256" key="1">
    <source>
        <dbReference type="ARBA" id="ARBA00004370"/>
    </source>
</evidence>
<evidence type="ECO:0000256" key="4">
    <source>
        <dbReference type="ARBA" id="ARBA00023136"/>
    </source>
</evidence>
<dbReference type="InterPro" id="IPR003886">
    <property type="entry name" value="NIDO_dom"/>
</dbReference>
<feature type="transmembrane region" description="Helical" evidence="8">
    <location>
        <begin position="1101"/>
        <end position="1122"/>
    </location>
</feature>
<keyword evidence="2 8" id="KW-0812">Transmembrane</keyword>
<dbReference type="GO" id="GO:0016020">
    <property type="term" value="C:membrane"/>
    <property type="evidence" value="ECO:0007669"/>
    <property type="project" value="UniProtKB-SubCell"/>
</dbReference>
<comment type="subcellular location">
    <subcellularLocation>
        <location evidence="1">Membrane</location>
    </subcellularLocation>
</comment>
<dbReference type="Gene3D" id="2.10.70.10">
    <property type="entry name" value="Complement Module, domain 1"/>
    <property type="match status" value="1"/>
</dbReference>
<accession>A0AAN7PJ47</accession>
<dbReference type="SMART" id="SM00216">
    <property type="entry name" value="VWD"/>
    <property type="match status" value="1"/>
</dbReference>
<dbReference type="InterPro" id="IPR001846">
    <property type="entry name" value="VWF_type-D"/>
</dbReference>
<dbReference type="SMART" id="SM00539">
    <property type="entry name" value="NIDO"/>
    <property type="match status" value="1"/>
</dbReference>
<dbReference type="Gene3D" id="2.60.40.10">
    <property type="entry name" value="Immunoglobulins"/>
    <property type="match status" value="1"/>
</dbReference>
<evidence type="ECO:0008006" key="16">
    <source>
        <dbReference type="Google" id="ProtNLM"/>
    </source>
</evidence>
<feature type="domain" description="Sushi" evidence="11">
    <location>
        <begin position="1029"/>
        <end position="1089"/>
    </location>
</feature>
<keyword evidence="3 8" id="KW-1133">Transmembrane helix</keyword>
<dbReference type="PROSITE" id="PS51220">
    <property type="entry name" value="NIDO"/>
    <property type="match status" value="1"/>
</dbReference>
<dbReference type="InterPro" id="IPR056619">
    <property type="entry name" value="C8-3_MUC4"/>
</dbReference>
<comment type="caution">
    <text evidence="14">The sequence shown here is derived from an EMBL/GenBank/DDBJ whole genome shotgun (WGS) entry which is preliminary data.</text>
</comment>
<feature type="compositionally biased region" description="Polar residues" evidence="7">
    <location>
        <begin position="1158"/>
        <end position="1175"/>
    </location>
</feature>
<comment type="caution">
    <text evidence="6">Lacks conserved residue(s) required for the propagation of feature annotation.</text>
</comment>
<dbReference type="GO" id="GO:0007160">
    <property type="term" value="P:cell-matrix adhesion"/>
    <property type="evidence" value="ECO:0007669"/>
    <property type="project" value="InterPro"/>
</dbReference>
<dbReference type="InterPro" id="IPR035976">
    <property type="entry name" value="Sushi/SCR/CCP_sf"/>
</dbReference>
<feature type="domain" description="AMOP" evidence="10">
    <location>
        <begin position="564"/>
        <end position="715"/>
    </location>
</feature>
<feature type="region of interest" description="Disordered" evidence="7">
    <location>
        <begin position="1156"/>
        <end position="1183"/>
    </location>
</feature>
<dbReference type="SUPFAM" id="SSF81296">
    <property type="entry name" value="E set domains"/>
    <property type="match status" value="1"/>
</dbReference>
<dbReference type="PROSITE" id="PS51233">
    <property type="entry name" value="VWFD"/>
    <property type="match status" value="1"/>
</dbReference>
<evidence type="ECO:0000259" key="10">
    <source>
        <dbReference type="PROSITE" id="PS50856"/>
    </source>
</evidence>
<name>A0AAN7PJ47_9COLE</name>
<dbReference type="PROSITE" id="PS50923">
    <property type="entry name" value="SUSHI"/>
    <property type="match status" value="1"/>
</dbReference>
<evidence type="ECO:0000256" key="8">
    <source>
        <dbReference type="SAM" id="Phobius"/>
    </source>
</evidence>
<dbReference type="SUPFAM" id="SSF57535">
    <property type="entry name" value="Complement control module/SCR domain"/>
    <property type="match status" value="1"/>
</dbReference>
<sequence length="1183" mass="135882">MCNLKNVIVIIVLLCAAFAQNVPDQETKPRSVSDEGSMGQSGQYVHYPNWGGVPYYLTEQRLKDIRKEFMYWYFDLGGDDDNGDFQRAIHASNPQLHKNLNFQLPFFGFRFNYTRVSLNGYLEFSNPPKIYPDYPLVYPVKDWPKQNDPSFIGIFFSKCRIGALRAEDIDQRKPGVYFRNERNLQTRVDQIGVEVRERVKWDIREGMIGAETFEPKHAVIVTWKNVSFAGGISESLMITNTFQLVLATDEVFTYAIFNYLDLQWSSHPEALGDTLKGEGGTPAYIGFNAGNGTRSYEYMPYSQTSVIRDLSGRGWGNGFKGRHIFRIDENILVGSCNKDIDGANLPLVFAPESGNMLGGTMVNITGPCFEPGDKVICKFDTKEVHGIVINRNRAVCVQPRLYVEGYIRLQISIGSGNYKWKGQYFIETPATAAEKIFFDDASVHEKSPAEIPISWIKYNLTTNENANIRISLWGYRETTTGPEFLYIDELASGLLNTGAHTILPASFINRDNGKVSDLKFGFIQINLTEPIPIEGTDAKITPVIWSRPIPLSWYFSFQWEKEYGTNWPDSLCDKWIENDRYLKDFVHELPHCPCTLEHALTDKGRYMPDPDCDKDSNPECEYHRGAIHCVRTGFPSVKGSGQQCCYDRNNYLMLSYDQQEGGSPHRSHNLGYLPWNIANKVPTLSHWYHDMVPKYLCCRWQYEQAVGCETVRFERRPTQDCVSYQSPAVGGVFGDPHIMTFDNIIYTFNGKGEFVLVRTSNTENKLDVQGRFEQMPMNAYGEVLATQMTSVVARGNSSTIVEIKLRPQDAQWRYRLDVLANGRRIYFDRSTIKFQHFPGVTIYTPTYILNQSEVIVMFDSGAGVEVVENKGYMTARVYLPRNYINQTRGLLGNWSFNALDDFTDPDGIQMEIPSSANDYERVYTEFGMKWMLEDKDDNKRGKALFYRDYGRTSSHYNNKTFKPEFKMIPEDIIPPNRSMEIDRAYTLCQNDPECLYDYSVTLNRDLAHYTLNYKNSIINIKEINKKTFISCGVLETPRFGRKSNFLFTPGTKVMFECNEEFILLGDSKRECLADGRWDVSGYGYTECLQQREYSLRKAGQIFGIVMAVVIAVLVLAFVAYRFSRRRQKRRRENKTHQLPSEEQERRIHGESAIELHNNEGSNSLTPQQDRLSSVPTERYYKIN</sequence>
<gene>
    <name evidence="14" type="ORF">RN001_003995</name>
</gene>
<dbReference type="Proteomes" id="UP001353858">
    <property type="component" value="Unassembled WGS sequence"/>
</dbReference>
<keyword evidence="4 8" id="KW-0472">Membrane</keyword>
<feature type="domain" description="NIDO" evidence="12">
    <location>
        <begin position="168"/>
        <end position="330"/>
    </location>
</feature>
<evidence type="ECO:0000313" key="15">
    <source>
        <dbReference type="Proteomes" id="UP001353858"/>
    </source>
</evidence>
<evidence type="ECO:0000256" key="6">
    <source>
        <dbReference type="PROSITE-ProRule" id="PRU00302"/>
    </source>
</evidence>
<feature type="domain" description="VWFD" evidence="13">
    <location>
        <begin position="728"/>
        <end position="938"/>
    </location>
</feature>
<dbReference type="Pfam" id="PF03782">
    <property type="entry name" value="AMOP"/>
    <property type="match status" value="1"/>
</dbReference>
<keyword evidence="5" id="KW-1015">Disulfide bond</keyword>
<keyword evidence="6" id="KW-0768">Sushi</keyword>
<dbReference type="EMBL" id="JARPUR010000001">
    <property type="protein sequence ID" value="KAK4887724.1"/>
    <property type="molecule type" value="Genomic_DNA"/>
</dbReference>
<evidence type="ECO:0000256" key="9">
    <source>
        <dbReference type="SAM" id="SignalP"/>
    </source>
</evidence>
<dbReference type="PANTHER" id="PTHR13802:SF52">
    <property type="entry name" value="MUCIN-4"/>
    <property type="match status" value="1"/>
</dbReference>
<dbReference type="InterPro" id="IPR013783">
    <property type="entry name" value="Ig-like_fold"/>
</dbReference>
<reference evidence="15" key="1">
    <citation type="submission" date="2023-01" db="EMBL/GenBank/DDBJ databases">
        <title>Key to firefly adult light organ development and bioluminescence: homeobox transcription factors regulate luciferase expression and transportation to peroxisome.</title>
        <authorList>
            <person name="Fu X."/>
        </authorList>
    </citation>
    <scope>NUCLEOTIDE SEQUENCE [LARGE SCALE GENOMIC DNA]</scope>
</reference>
<dbReference type="PANTHER" id="PTHR13802">
    <property type="entry name" value="MUCIN 4-RELATED"/>
    <property type="match status" value="1"/>
</dbReference>
<evidence type="ECO:0000256" key="2">
    <source>
        <dbReference type="ARBA" id="ARBA00022692"/>
    </source>
</evidence>
<proteinExistence type="predicted"/>
<keyword evidence="15" id="KW-1185">Reference proteome</keyword>
<keyword evidence="9" id="KW-0732">Signal</keyword>
<evidence type="ECO:0000259" key="13">
    <source>
        <dbReference type="PROSITE" id="PS51233"/>
    </source>
</evidence>
<evidence type="ECO:0000256" key="5">
    <source>
        <dbReference type="ARBA" id="ARBA00023157"/>
    </source>
</evidence>
<evidence type="ECO:0000256" key="7">
    <source>
        <dbReference type="SAM" id="MobiDB-lite"/>
    </source>
</evidence>
<evidence type="ECO:0000259" key="12">
    <source>
        <dbReference type="PROSITE" id="PS51220"/>
    </source>
</evidence>
<evidence type="ECO:0000256" key="3">
    <source>
        <dbReference type="ARBA" id="ARBA00022989"/>
    </source>
</evidence>
<dbReference type="InterPro" id="IPR014756">
    <property type="entry name" value="Ig_E-set"/>
</dbReference>
<dbReference type="InterPro" id="IPR051495">
    <property type="entry name" value="Epithelial_Barrier/Signaling"/>
</dbReference>
<dbReference type="InterPro" id="IPR000436">
    <property type="entry name" value="Sushi_SCR_CCP_dom"/>
</dbReference>
<evidence type="ECO:0000259" key="11">
    <source>
        <dbReference type="PROSITE" id="PS50923"/>
    </source>
</evidence>
<dbReference type="PROSITE" id="PS50856">
    <property type="entry name" value="AMOP"/>
    <property type="match status" value="1"/>
</dbReference>
<dbReference type="Pfam" id="PF06119">
    <property type="entry name" value="NIDO"/>
    <property type="match status" value="1"/>
</dbReference>
<organism evidence="14 15">
    <name type="scientific">Aquatica leii</name>
    <dbReference type="NCBI Taxonomy" id="1421715"/>
    <lineage>
        <taxon>Eukaryota</taxon>
        <taxon>Metazoa</taxon>
        <taxon>Ecdysozoa</taxon>
        <taxon>Arthropoda</taxon>
        <taxon>Hexapoda</taxon>
        <taxon>Insecta</taxon>
        <taxon>Pterygota</taxon>
        <taxon>Neoptera</taxon>
        <taxon>Endopterygota</taxon>
        <taxon>Coleoptera</taxon>
        <taxon>Polyphaga</taxon>
        <taxon>Elateriformia</taxon>
        <taxon>Elateroidea</taxon>
        <taxon>Lampyridae</taxon>
        <taxon>Luciolinae</taxon>
        <taxon>Aquatica</taxon>
    </lineage>
</organism>
<feature type="signal peptide" evidence="9">
    <location>
        <begin position="1"/>
        <end position="19"/>
    </location>
</feature>